<name>A0A5J6L653_9MICO</name>
<dbReference type="Proteomes" id="UP000325516">
    <property type="component" value="Chromosome"/>
</dbReference>
<proteinExistence type="predicted"/>
<sequence length="108" mass="12247">MAKSKRRSEDGRAKAHARQRERNERAAAERAVLAARQAASKRLDGSTTSGLQRLGELSTRLERLHSEESDILRERDQLIDDLRLLDTSWNLIALRSGVSRQALSKRAR</sequence>
<dbReference type="KEGG" id="mlz:F6J85_12740"/>
<reference evidence="3" key="1">
    <citation type="submission" date="2019-09" db="EMBL/GenBank/DDBJ databases">
        <title>Mumia zhuanghuii sp. nov. isolated from the intestinal contents of plateau pika (Ochotona curzoniae) in the Qinghai-Tibet plateau of China.</title>
        <authorList>
            <person name="Tian Z."/>
        </authorList>
    </citation>
    <scope>NUCLEOTIDE SEQUENCE [LARGE SCALE GENOMIC DNA]</scope>
    <source>
        <strain evidence="3">L-031</strain>
    </source>
</reference>
<organism evidence="2 3">
    <name type="scientific">Microbacterium lushaniae</name>
    <dbReference type="NCBI Taxonomy" id="2614639"/>
    <lineage>
        <taxon>Bacteria</taxon>
        <taxon>Bacillati</taxon>
        <taxon>Actinomycetota</taxon>
        <taxon>Actinomycetes</taxon>
        <taxon>Micrococcales</taxon>
        <taxon>Microbacteriaceae</taxon>
        <taxon>Microbacterium</taxon>
    </lineage>
</organism>
<evidence type="ECO:0000256" key="1">
    <source>
        <dbReference type="SAM" id="MobiDB-lite"/>
    </source>
</evidence>
<feature type="region of interest" description="Disordered" evidence="1">
    <location>
        <begin position="1"/>
        <end position="28"/>
    </location>
</feature>
<accession>A0A5J6L653</accession>
<evidence type="ECO:0000313" key="3">
    <source>
        <dbReference type="Proteomes" id="UP000325516"/>
    </source>
</evidence>
<feature type="compositionally biased region" description="Basic and acidic residues" evidence="1">
    <location>
        <begin position="7"/>
        <end position="28"/>
    </location>
</feature>
<protein>
    <submittedName>
        <fullName evidence="2">Uncharacterized protein</fullName>
    </submittedName>
</protein>
<evidence type="ECO:0000313" key="2">
    <source>
        <dbReference type="EMBL" id="QEW03870.1"/>
    </source>
</evidence>
<keyword evidence="3" id="KW-1185">Reference proteome</keyword>
<dbReference type="RefSeq" id="WP_150925488.1">
    <property type="nucleotide sequence ID" value="NZ_CP044232.1"/>
</dbReference>
<dbReference type="AlphaFoldDB" id="A0A5J6L653"/>
<gene>
    <name evidence="2" type="ORF">F6J85_12740</name>
</gene>
<dbReference type="EMBL" id="CP044232">
    <property type="protein sequence ID" value="QEW03870.1"/>
    <property type="molecule type" value="Genomic_DNA"/>
</dbReference>